<reference evidence="1" key="2">
    <citation type="journal article" date="2015" name="Fish Shellfish Immunol.">
        <title>Early steps in the European eel (Anguilla anguilla)-Vibrio vulnificus interaction in the gills: Role of the RtxA13 toxin.</title>
        <authorList>
            <person name="Callol A."/>
            <person name="Pajuelo D."/>
            <person name="Ebbesson L."/>
            <person name="Teles M."/>
            <person name="MacKenzie S."/>
            <person name="Amaro C."/>
        </authorList>
    </citation>
    <scope>NUCLEOTIDE SEQUENCE</scope>
</reference>
<dbReference type="AlphaFoldDB" id="A0A0E9TEJ9"/>
<dbReference type="EMBL" id="GBXM01057272">
    <property type="protein sequence ID" value="JAH51305.1"/>
    <property type="molecule type" value="Transcribed_RNA"/>
</dbReference>
<sequence length="20" mass="2223">MTQLSIAVCIDIIKLSNRCT</sequence>
<accession>A0A0E9TEJ9</accession>
<reference evidence="1" key="1">
    <citation type="submission" date="2014-11" db="EMBL/GenBank/DDBJ databases">
        <authorList>
            <person name="Amaro Gonzalez C."/>
        </authorList>
    </citation>
    <scope>NUCLEOTIDE SEQUENCE</scope>
</reference>
<evidence type="ECO:0000313" key="1">
    <source>
        <dbReference type="EMBL" id="JAH51305.1"/>
    </source>
</evidence>
<name>A0A0E9TEJ9_ANGAN</name>
<protein>
    <submittedName>
        <fullName evidence="1">Uncharacterized protein</fullName>
    </submittedName>
</protein>
<proteinExistence type="predicted"/>
<organism evidence="1">
    <name type="scientific">Anguilla anguilla</name>
    <name type="common">European freshwater eel</name>
    <name type="synonym">Muraena anguilla</name>
    <dbReference type="NCBI Taxonomy" id="7936"/>
    <lineage>
        <taxon>Eukaryota</taxon>
        <taxon>Metazoa</taxon>
        <taxon>Chordata</taxon>
        <taxon>Craniata</taxon>
        <taxon>Vertebrata</taxon>
        <taxon>Euteleostomi</taxon>
        <taxon>Actinopterygii</taxon>
        <taxon>Neopterygii</taxon>
        <taxon>Teleostei</taxon>
        <taxon>Anguilliformes</taxon>
        <taxon>Anguillidae</taxon>
        <taxon>Anguilla</taxon>
    </lineage>
</organism>